<dbReference type="EMBL" id="AOPZ01000441">
    <property type="protein sequence ID" value="EPH40158.1"/>
    <property type="molecule type" value="Genomic_DNA"/>
</dbReference>
<protein>
    <submittedName>
        <fullName evidence="1">Uncharacterized protein</fullName>
    </submittedName>
</protein>
<proteinExistence type="predicted"/>
<dbReference type="PATRIC" id="fig|1286094.4.peg.6692"/>
<dbReference type="Proteomes" id="UP000014629">
    <property type="component" value="Unassembled WGS sequence"/>
</dbReference>
<keyword evidence="2" id="KW-1185">Reference proteome</keyword>
<evidence type="ECO:0000313" key="1">
    <source>
        <dbReference type="EMBL" id="EPH40158.1"/>
    </source>
</evidence>
<organism evidence="1 2">
    <name type="scientific">Streptomyces aurantiacus JA 4570</name>
    <dbReference type="NCBI Taxonomy" id="1286094"/>
    <lineage>
        <taxon>Bacteria</taxon>
        <taxon>Bacillati</taxon>
        <taxon>Actinomycetota</taxon>
        <taxon>Actinomycetes</taxon>
        <taxon>Kitasatosporales</taxon>
        <taxon>Streptomycetaceae</taxon>
        <taxon>Streptomyces</taxon>
        <taxon>Streptomyces aurantiacus group</taxon>
    </lineage>
</organism>
<evidence type="ECO:0000313" key="2">
    <source>
        <dbReference type="Proteomes" id="UP000014629"/>
    </source>
</evidence>
<reference evidence="1 2" key="1">
    <citation type="submission" date="2013-02" db="EMBL/GenBank/DDBJ databases">
        <title>Draft Genome Sequence of Streptomyces aurantiacus, Which Produces Setomimycin.</title>
        <authorList>
            <person name="Gruening B.A."/>
            <person name="Praeg A."/>
            <person name="Erxleben A."/>
            <person name="Guenther S."/>
            <person name="Mueller M."/>
        </authorList>
    </citation>
    <scope>NUCLEOTIDE SEQUENCE [LARGE SCALE GENOMIC DNA]</scope>
    <source>
        <strain evidence="1 2">JA 4570</strain>
    </source>
</reference>
<comment type="caution">
    <text evidence="1">The sequence shown here is derived from an EMBL/GenBank/DDBJ whole genome shotgun (WGS) entry which is preliminary data.</text>
</comment>
<accession>S3ZAM9</accession>
<name>S3ZAM9_9ACTN</name>
<gene>
    <name evidence="1" type="ORF">STRAU_6771</name>
</gene>
<dbReference type="AlphaFoldDB" id="S3ZAM9"/>
<sequence>MTQLPNDQRIEFIDLLGSMAAEEADPSRREFLEGFPQGFGLVEEDF</sequence>